<reference evidence="3" key="1">
    <citation type="journal article" date="2010" name="PLoS Negl. Trop. Dis.">
        <title>The genome sequence of Trypanosoma brucei gambiense, causative agent of chronic human african trypanosomiasis.</title>
        <authorList>
            <person name="Jackson A.P."/>
            <person name="Sanders M."/>
            <person name="Berry A."/>
            <person name="McQuillan J."/>
            <person name="Aslett M.A."/>
            <person name="Quail M.A."/>
            <person name="Chukualim B."/>
            <person name="Capewell P."/>
            <person name="MacLeod A."/>
            <person name="Melville S.E."/>
            <person name="Gibson W."/>
            <person name="Barry J.D."/>
            <person name="Berriman M."/>
            <person name="Hertz-Fowler C."/>
        </authorList>
    </citation>
    <scope>NUCLEOTIDE SEQUENCE [LARGE SCALE GENOMIC DNA]</scope>
    <source>
        <strain evidence="3">MHOM/CI/86/DAL972</strain>
    </source>
</reference>
<accession>C9ZL23</accession>
<sequence length="122" mass="13968">MDGKRYTNQQHPSPRHKDGRENKIRHIHKYIYQHHGATAHIRIVLRTNTNAAPLKVRHAVGGRTCDTQPPECSHNTQNTMGTSKRTKSMLTELHIYHSVKLICSIQSFTVPHRNLKSSFSPP</sequence>
<dbReference type="EMBL" id="FN554966">
    <property type="protein sequence ID" value="CBH10032.1"/>
    <property type="molecule type" value="Genomic_DNA"/>
</dbReference>
<dbReference type="AlphaFoldDB" id="C9ZL23"/>
<name>C9ZL23_TRYB9</name>
<proteinExistence type="predicted"/>
<evidence type="ECO:0000256" key="1">
    <source>
        <dbReference type="SAM" id="MobiDB-lite"/>
    </source>
</evidence>
<feature type="region of interest" description="Disordered" evidence="1">
    <location>
        <begin position="1"/>
        <end position="22"/>
    </location>
</feature>
<evidence type="ECO:0000313" key="2">
    <source>
        <dbReference type="EMBL" id="CBH10032.1"/>
    </source>
</evidence>
<dbReference type="RefSeq" id="XP_011772322.1">
    <property type="nucleotide sequence ID" value="XM_011774020.1"/>
</dbReference>
<organism evidence="2 3">
    <name type="scientific">Trypanosoma brucei gambiense (strain MHOM/CI/86/DAL972)</name>
    <dbReference type="NCBI Taxonomy" id="679716"/>
    <lineage>
        <taxon>Eukaryota</taxon>
        <taxon>Discoba</taxon>
        <taxon>Euglenozoa</taxon>
        <taxon>Kinetoplastea</taxon>
        <taxon>Metakinetoplastina</taxon>
        <taxon>Trypanosomatida</taxon>
        <taxon>Trypanosomatidae</taxon>
        <taxon>Trypanosoma</taxon>
    </lineage>
</organism>
<protein>
    <submittedName>
        <fullName evidence="2">Uncharacterized protein</fullName>
    </submittedName>
</protein>
<feature type="compositionally biased region" description="Polar residues" evidence="1">
    <location>
        <begin position="1"/>
        <end position="12"/>
    </location>
</feature>
<dbReference type="Proteomes" id="UP000002316">
    <property type="component" value="Chromosome 3"/>
</dbReference>
<dbReference type="GeneID" id="23859164"/>
<gene>
    <name evidence="2" type="ORF">TbgDal_III3730</name>
</gene>
<dbReference type="KEGG" id="tbg:TbgDal_III3730"/>
<evidence type="ECO:0000313" key="3">
    <source>
        <dbReference type="Proteomes" id="UP000002316"/>
    </source>
</evidence>